<dbReference type="AlphaFoldDB" id="A0AAV2DAK0"/>
<feature type="transmembrane region" description="Helical" evidence="1">
    <location>
        <begin position="189"/>
        <end position="220"/>
    </location>
</feature>
<protein>
    <submittedName>
        <fullName evidence="2">Uncharacterized protein</fullName>
    </submittedName>
</protein>
<accession>A0AAV2DAK0</accession>
<keyword evidence="3" id="KW-1185">Reference proteome</keyword>
<keyword evidence="1" id="KW-0812">Transmembrane</keyword>
<sequence>MPVSVPSEAAEVSLWERKTVVVAAAAAAVDVAATSVATETVVGLRGLFVTFVASVPEPVVVLSVMCCYGVATEERIAAIEAAVEYASAADQAAALQPVVPSRLAVELSADMKSELAYCSLGTVAAEFENSQLHAGNFGLESDYSQPMPGISAVAVTAAVVIVVHVVLVAGSVVEVPVPVAAESADAVSIVVVAAAAAVFAVAAVVVAFVALVFPVAVVVVGY</sequence>
<feature type="transmembrane region" description="Helical" evidence="1">
    <location>
        <begin position="149"/>
        <end position="169"/>
    </location>
</feature>
<dbReference type="Proteomes" id="UP001497516">
    <property type="component" value="Chromosome 2"/>
</dbReference>
<keyword evidence="1" id="KW-0472">Membrane</keyword>
<name>A0AAV2DAK0_9ROSI</name>
<proteinExistence type="predicted"/>
<organism evidence="2 3">
    <name type="scientific">Linum trigynum</name>
    <dbReference type="NCBI Taxonomy" id="586398"/>
    <lineage>
        <taxon>Eukaryota</taxon>
        <taxon>Viridiplantae</taxon>
        <taxon>Streptophyta</taxon>
        <taxon>Embryophyta</taxon>
        <taxon>Tracheophyta</taxon>
        <taxon>Spermatophyta</taxon>
        <taxon>Magnoliopsida</taxon>
        <taxon>eudicotyledons</taxon>
        <taxon>Gunneridae</taxon>
        <taxon>Pentapetalae</taxon>
        <taxon>rosids</taxon>
        <taxon>fabids</taxon>
        <taxon>Malpighiales</taxon>
        <taxon>Linaceae</taxon>
        <taxon>Linum</taxon>
    </lineage>
</organism>
<evidence type="ECO:0000313" key="3">
    <source>
        <dbReference type="Proteomes" id="UP001497516"/>
    </source>
</evidence>
<gene>
    <name evidence="2" type="ORF">LTRI10_LOCUS12720</name>
</gene>
<keyword evidence="1" id="KW-1133">Transmembrane helix</keyword>
<evidence type="ECO:0000313" key="2">
    <source>
        <dbReference type="EMBL" id="CAL1370605.1"/>
    </source>
</evidence>
<reference evidence="2 3" key="1">
    <citation type="submission" date="2024-04" db="EMBL/GenBank/DDBJ databases">
        <authorList>
            <person name="Fracassetti M."/>
        </authorList>
    </citation>
    <scope>NUCLEOTIDE SEQUENCE [LARGE SCALE GENOMIC DNA]</scope>
</reference>
<dbReference type="EMBL" id="OZ034815">
    <property type="protein sequence ID" value="CAL1370605.1"/>
    <property type="molecule type" value="Genomic_DNA"/>
</dbReference>
<evidence type="ECO:0000256" key="1">
    <source>
        <dbReference type="SAM" id="Phobius"/>
    </source>
</evidence>